<reference evidence="9 10" key="1">
    <citation type="submission" date="2014-09" db="EMBL/GenBank/DDBJ databases">
        <authorList>
            <person name="Grob C."/>
            <person name="Taubert M."/>
            <person name="Howat A.M."/>
            <person name="Burns O.J."/>
            <person name="Dixon J.L."/>
            <person name="Chen Y."/>
            <person name="Murrell J.C."/>
        </authorList>
    </citation>
    <scope>NUCLEOTIDE SEQUENCE [LARGE SCALE GENOMIC DNA]</scope>
    <source>
        <strain evidence="9">L4</strain>
    </source>
</reference>
<dbReference type="SUPFAM" id="SSF55424">
    <property type="entry name" value="FAD/NAD-linked reductases, dimerisation (C-terminal) domain"/>
    <property type="match status" value="1"/>
</dbReference>
<organism evidence="9 10">
    <name type="scientific">Methylophaga thiooxydans</name>
    <dbReference type="NCBI Taxonomy" id="392484"/>
    <lineage>
        <taxon>Bacteria</taxon>
        <taxon>Pseudomonadati</taxon>
        <taxon>Pseudomonadota</taxon>
        <taxon>Gammaproteobacteria</taxon>
        <taxon>Thiotrichales</taxon>
        <taxon>Piscirickettsiaceae</taxon>
        <taxon>Methylophaga</taxon>
    </lineage>
</organism>
<dbReference type="AlphaFoldDB" id="A0A0A0BG16"/>
<feature type="binding site" evidence="5">
    <location>
        <position position="262"/>
    </location>
    <ligand>
        <name>NAD(+)</name>
        <dbReference type="ChEBI" id="CHEBI:57540"/>
    </ligand>
</feature>
<evidence type="ECO:0000256" key="6">
    <source>
        <dbReference type="PIRSR" id="PIRSR000350-4"/>
    </source>
</evidence>
<dbReference type="Proteomes" id="UP000029999">
    <property type="component" value="Unassembled WGS sequence"/>
</dbReference>
<dbReference type="Gene3D" id="3.50.50.60">
    <property type="entry name" value="FAD/NAD(P)-binding domain"/>
    <property type="match status" value="2"/>
</dbReference>
<dbReference type="EMBL" id="JRQD01000004">
    <property type="protein sequence ID" value="KGM06617.1"/>
    <property type="molecule type" value="Genomic_DNA"/>
</dbReference>
<evidence type="ECO:0000256" key="3">
    <source>
        <dbReference type="ARBA" id="ARBA00022827"/>
    </source>
</evidence>
<dbReference type="InterPro" id="IPR029752">
    <property type="entry name" value="D-isomer_DH_CS1"/>
</dbReference>
<dbReference type="RefSeq" id="WP_036314422.1">
    <property type="nucleotide sequence ID" value="NZ_JRQD01000004.1"/>
</dbReference>
<keyword evidence="2" id="KW-0285">Flavoprotein</keyword>
<evidence type="ECO:0000259" key="8">
    <source>
        <dbReference type="Pfam" id="PF07992"/>
    </source>
</evidence>
<protein>
    <submittedName>
        <fullName evidence="9">Dihydrolipoamide dehydrogenase</fullName>
        <ecNumber evidence="9">1.8.1.4</ecNumber>
    </submittedName>
</protein>
<dbReference type="GO" id="GO:0004148">
    <property type="term" value="F:dihydrolipoyl dehydrogenase (NADH) activity"/>
    <property type="evidence" value="ECO:0007669"/>
    <property type="project" value="UniProtKB-EC"/>
</dbReference>
<evidence type="ECO:0000256" key="5">
    <source>
        <dbReference type="PIRSR" id="PIRSR000350-3"/>
    </source>
</evidence>
<dbReference type="PRINTS" id="PR00368">
    <property type="entry name" value="FADPNR"/>
</dbReference>
<keyword evidence="5" id="KW-0547">Nucleotide-binding</keyword>
<feature type="active site" description="Proton acceptor" evidence="4">
    <location>
        <position position="435"/>
    </location>
</feature>
<dbReference type="GO" id="GO:0016616">
    <property type="term" value="F:oxidoreductase activity, acting on the CH-OH group of donors, NAD or NADP as acceptor"/>
    <property type="evidence" value="ECO:0007669"/>
    <property type="project" value="UniProtKB-ARBA"/>
</dbReference>
<dbReference type="InterPro" id="IPR004099">
    <property type="entry name" value="Pyr_nucl-diS_OxRdtase_dimer"/>
</dbReference>
<keyword evidence="9" id="KW-0560">Oxidoreductase</keyword>
<feature type="binding site" evidence="5">
    <location>
        <position position="304"/>
    </location>
    <ligand>
        <name>FAD</name>
        <dbReference type="ChEBI" id="CHEBI:57692"/>
    </ligand>
</feature>
<dbReference type="EC" id="1.8.1.4" evidence="9"/>
<dbReference type="PIRSF" id="PIRSF000350">
    <property type="entry name" value="Mercury_reductase_MerA"/>
    <property type="match status" value="1"/>
</dbReference>
<feature type="domain" description="FAD/NAD(P)-binding" evidence="8">
    <location>
        <begin position="8"/>
        <end position="309"/>
    </location>
</feature>
<dbReference type="Gene3D" id="3.30.390.30">
    <property type="match status" value="1"/>
</dbReference>
<keyword evidence="3 5" id="KW-0274">FAD</keyword>
<evidence type="ECO:0000313" key="10">
    <source>
        <dbReference type="Proteomes" id="UP000029999"/>
    </source>
</evidence>
<dbReference type="PRINTS" id="PR00411">
    <property type="entry name" value="PNDRDTASEI"/>
</dbReference>
<evidence type="ECO:0000256" key="2">
    <source>
        <dbReference type="ARBA" id="ARBA00022630"/>
    </source>
</evidence>
<dbReference type="PROSITE" id="PS00065">
    <property type="entry name" value="D_2_HYDROXYACID_DH_1"/>
    <property type="match status" value="1"/>
</dbReference>
<feature type="binding site" evidence="5">
    <location>
        <begin position="310"/>
        <end position="313"/>
    </location>
    <ligand>
        <name>FAD</name>
        <dbReference type="ChEBI" id="CHEBI:57692"/>
    </ligand>
</feature>
<dbReference type="InterPro" id="IPR016156">
    <property type="entry name" value="FAD/NAD-linked_Rdtase_dimer_sf"/>
</dbReference>
<feature type="domain" description="Pyridine nucleotide-disulphide oxidoreductase dimerisation" evidence="7">
    <location>
        <begin position="341"/>
        <end position="445"/>
    </location>
</feature>
<dbReference type="InterPro" id="IPR001100">
    <property type="entry name" value="Pyr_nuc-diS_OxRdtase"/>
</dbReference>
<name>A0A0A0BG16_9GAMM</name>
<feature type="binding site" evidence="5">
    <location>
        <begin position="178"/>
        <end position="185"/>
    </location>
    <ligand>
        <name>NAD(+)</name>
        <dbReference type="ChEBI" id="CHEBI:57540"/>
    </ligand>
</feature>
<gene>
    <name evidence="9" type="ORF">LP43_1841</name>
</gene>
<dbReference type="GO" id="GO:0003955">
    <property type="term" value="F:NAD(P)H dehydrogenase (quinone) activity"/>
    <property type="evidence" value="ECO:0007669"/>
    <property type="project" value="TreeGrafter"/>
</dbReference>
<evidence type="ECO:0000256" key="4">
    <source>
        <dbReference type="PIRSR" id="PIRSR000350-2"/>
    </source>
</evidence>
<dbReference type="InterPro" id="IPR036188">
    <property type="entry name" value="FAD/NAD-bd_sf"/>
</dbReference>
<proteinExistence type="inferred from homology"/>
<dbReference type="SUPFAM" id="SSF51905">
    <property type="entry name" value="FAD/NAD(P)-binding domain"/>
    <property type="match status" value="2"/>
</dbReference>
<comment type="cofactor">
    <cofactor evidence="5">
        <name>FAD</name>
        <dbReference type="ChEBI" id="CHEBI:57692"/>
    </cofactor>
    <text evidence="5">Binds 1 FAD per subunit.</text>
</comment>
<evidence type="ECO:0000313" key="9">
    <source>
        <dbReference type="EMBL" id="KGM06617.1"/>
    </source>
</evidence>
<sequence length="473" mass="51244">MTLPVTAEIIVIGAGTAGLAAVKQVQKQTDDFLLINAGEYGTTCARVGCMPSKLLIEAANAYHRRHCFDTFGIRHAESLAIDLPAVFSRVRELRDYYVSGVMKSVHALGNRVVTGRAKLQSYNQVQVNDQIIQCKKIIIATGSTPIVPENWKTLGNKLLTTDSLFEQSDLKSRIAVIGMGAIGVEMAQALSRLGINITAFSSTQQLAGLTDPEVNQSIHHLLQAEFPIYSGDKAELSETANGVLVSAGKVSVEVDQVIAAIGRQANLKHIGLECLGVPLNDEGIPEINPHTMQVADLPVFIAGDASSLNMVLHEVADEGRIAGHNAVSASIEHFCRRTPMRIVFTDPEIACIGMTNEQCNEANTLIGQALFEDQGRARAGQQNKGVMRLYADRNNGRLIGAEMATPAAEHMAHVLALAIEQQLTIAQILAMPIYHPVLEEGMRTALRQLQKQLPTDKAFDLSRCEAFHSEALD</sequence>
<feature type="binding site" evidence="5">
    <location>
        <begin position="141"/>
        <end position="143"/>
    </location>
    <ligand>
        <name>FAD</name>
        <dbReference type="ChEBI" id="CHEBI:57692"/>
    </ligand>
</feature>
<feature type="disulfide bond" description="Redox-active" evidence="6">
    <location>
        <begin position="44"/>
        <end position="49"/>
    </location>
</feature>
<keyword evidence="5" id="KW-0520">NAD</keyword>
<dbReference type="STRING" id="392484.LP43_1841"/>
<dbReference type="NCBIfam" id="NF004939">
    <property type="entry name" value="PRK06292.1-1"/>
    <property type="match status" value="1"/>
</dbReference>
<evidence type="ECO:0000256" key="1">
    <source>
        <dbReference type="ARBA" id="ARBA00007532"/>
    </source>
</evidence>
<accession>A0A0A0BG16</accession>
<dbReference type="Pfam" id="PF07992">
    <property type="entry name" value="Pyr_redox_2"/>
    <property type="match status" value="1"/>
</dbReference>
<dbReference type="PANTHER" id="PTHR43014:SF4">
    <property type="entry name" value="PYRIDINE NUCLEOTIDE-DISULFIDE OXIDOREDUCTASE RCLA-RELATED"/>
    <property type="match status" value="1"/>
</dbReference>
<comment type="caution">
    <text evidence="9">The sequence shown here is derived from an EMBL/GenBank/DDBJ whole genome shotgun (WGS) entry which is preliminary data.</text>
</comment>
<evidence type="ECO:0000259" key="7">
    <source>
        <dbReference type="Pfam" id="PF02852"/>
    </source>
</evidence>
<dbReference type="Pfam" id="PF02852">
    <property type="entry name" value="Pyr_redox_dim"/>
    <property type="match status" value="1"/>
</dbReference>
<dbReference type="PANTHER" id="PTHR43014">
    <property type="entry name" value="MERCURIC REDUCTASE"/>
    <property type="match status" value="1"/>
</dbReference>
<feature type="binding site" evidence="5">
    <location>
        <position position="53"/>
    </location>
    <ligand>
        <name>FAD</name>
        <dbReference type="ChEBI" id="CHEBI:57692"/>
    </ligand>
</feature>
<comment type="similarity">
    <text evidence="1">Belongs to the class-I pyridine nucleotide-disulfide oxidoreductase family.</text>
</comment>
<dbReference type="InterPro" id="IPR023753">
    <property type="entry name" value="FAD/NAD-binding_dom"/>
</dbReference>
<dbReference type="GO" id="GO:0050660">
    <property type="term" value="F:flavin adenine dinucleotide binding"/>
    <property type="evidence" value="ECO:0007669"/>
    <property type="project" value="TreeGrafter"/>
</dbReference>